<keyword evidence="2" id="KW-1185">Reference proteome</keyword>
<evidence type="ECO:0000313" key="1">
    <source>
        <dbReference type="EMBL" id="GAA0237588.1"/>
    </source>
</evidence>
<organism evidence="1 2">
    <name type="scientific">Castellaniella daejeonensis</name>
    <dbReference type="NCBI Taxonomy" id="659013"/>
    <lineage>
        <taxon>Bacteria</taxon>
        <taxon>Pseudomonadati</taxon>
        <taxon>Pseudomonadota</taxon>
        <taxon>Betaproteobacteria</taxon>
        <taxon>Burkholderiales</taxon>
        <taxon>Alcaligenaceae</taxon>
        <taxon>Castellaniella</taxon>
    </lineage>
</organism>
<evidence type="ECO:0008006" key="3">
    <source>
        <dbReference type="Google" id="ProtNLM"/>
    </source>
</evidence>
<gene>
    <name evidence="1" type="ORF">GCM10009125_28080</name>
</gene>
<sequence>MTTKTDITLLPCPMCGKTDLDHNDYLHTDGVMRVRCAWCHCEAPESAWNRRAAVEADRKRRGEPVGYLVELDGRDTYVSADRTVRDAHLTYGWRPVYAAPQPAEPVKAPSDEHLIETGC</sequence>
<name>A0ABP3DPY5_9BURK</name>
<reference evidence="2" key="1">
    <citation type="journal article" date="2019" name="Int. J. Syst. Evol. Microbiol.">
        <title>The Global Catalogue of Microorganisms (GCM) 10K type strain sequencing project: providing services to taxonomists for standard genome sequencing and annotation.</title>
        <authorList>
            <consortium name="The Broad Institute Genomics Platform"/>
            <consortium name="The Broad Institute Genome Sequencing Center for Infectious Disease"/>
            <person name="Wu L."/>
            <person name="Ma J."/>
        </authorList>
    </citation>
    <scope>NUCLEOTIDE SEQUENCE [LARGE SCALE GENOMIC DNA]</scope>
    <source>
        <strain evidence="2">JCM 16240</strain>
    </source>
</reference>
<evidence type="ECO:0000313" key="2">
    <source>
        <dbReference type="Proteomes" id="UP001501176"/>
    </source>
</evidence>
<proteinExistence type="predicted"/>
<comment type="caution">
    <text evidence="1">The sequence shown here is derived from an EMBL/GenBank/DDBJ whole genome shotgun (WGS) entry which is preliminary data.</text>
</comment>
<dbReference type="Proteomes" id="UP001501176">
    <property type="component" value="Unassembled WGS sequence"/>
</dbReference>
<dbReference type="EMBL" id="BAAAFN010000020">
    <property type="protein sequence ID" value="GAA0237588.1"/>
    <property type="molecule type" value="Genomic_DNA"/>
</dbReference>
<accession>A0ABP3DPY5</accession>
<protein>
    <recommendedName>
        <fullName evidence="3">Restriction alleviation protein, Lar family</fullName>
    </recommendedName>
</protein>